<feature type="domain" description="Neurotransmitter-gated ion-channel ligand-binding" evidence="16">
    <location>
        <begin position="61"/>
        <end position="261"/>
    </location>
</feature>
<keyword evidence="9" id="KW-1015">Disulfide bond</keyword>
<dbReference type="InterPro" id="IPR006029">
    <property type="entry name" value="Neurotrans-gated_channel_TM"/>
</dbReference>
<keyword evidence="3 14" id="KW-0812">Transmembrane</keyword>
<dbReference type="SUPFAM" id="SSF90112">
    <property type="entry name" value="Neurotransmitter-gated ion-channel transmembrane pore"/>
    <property type="match status" value="1"/>
</dbReference>
<comment type="similarity">
    <text evidence="14">Belongs to the ligand-gated ion channel (TC 1.A.9) family.</text>
</comment>
<dbReference type="PROSITE" id="PS00236">
    <property type="entry name" value="NEUROTR_ION_CHANNEL"/>
    <property type="match status" value="1"/>
</dbReference>
<evidence type="ECO:0000256" key="15">
    <source>
        <dbReference type="SAM" id="MobiDB-lite"/>
    </source>
</evidence>
<dbReference type="InterPro" id="IPR006201">
    <property type="entry name" value="Neur_channel"/>
</dbReference>
<feature type="transmembrane region" description="Helical" evidence="14">
    <location>
        <begin position="299"/>
        <end position="318"/>
    </location>
</feature>
<dbReference type="Proteomes" id="UP000694865">
    <property type="component" value="Unplaced"/>
</dbReference>
<keyword evidence="2" id="KW-1003">Cell membrane</keyword>
<dbReference type="InterPro" id="IPR038050">
    <property type="entry name" value="Neuro_actylchol_rec"/>
</dbReference>
<dbReference type="SUPFAM" id="SSF63712">
    <property type="entry name" value="Nicotinic receptor ligand binding domain-like"/>
    <property type="match status" value="1"/>
</dbReference>
<keyword evidence="12 14" id="KW-0407">Ion channel</keyword>
<keyword evidence="4" id="KW-0732">Signal</keyword>
<gene>
    <name evidence="19" type="primary">LOC102807173</name>
</gene>
<dbReference type="InterPro" id="IPR036719">
    <property type="entry name" value="Neuro-gated_channel_TM_sf"/>
</dbReference>
<comment type="subcellular location">
    <subcellularLocation>
        <location evidence="13">Postsynaptic cell membrane</location>
        <topology evidence="13">Multi-pass membrane protein</topology>
    </subcellularLocation>
</comment>
<evidence type="ECO:0000256" key="5">
    <source>
        <dbReference type="ARBA" id="ARBA00022989"/>
    </source>
</evidence>
<feature type="non-terminal residue" evidence="19">
    <location>
        <position position="1"/>
    </location>
</feature>
<keyword evidence="7 14" id="KW-0406">Ion transport</keyword>
<dbReference type="PANTHER" id="PTHR18945">
    <property type="entry name" value="NEUROTRANSMITTER GATED ION CHANNEL"/>
    <property type="match status" value="1"/>
</dbReference>
<dbReference type="Gene3D" id="1.20.58.390">
    <property type="entry name" value="Neurotransmitter-gated ion-channel transmembrane domain"/>
    <property type="match status" value="1"/>
</dbReference>
<evidence type="ECO:0000256" key="12">
    <source>
        <dbReference type="ARBA" id="ARBA00023303"/>
    </source>
</evidence>
<evidence type="ECO:0000259" key="16">
    <source>
        <dbReference type="Pfam" id="PF02931"/>
    </source>
</evidence>
<dbReference type="CDD" id="cd19049">
    <property type="entry name" value="LGIC_TM_anion"/>
    <property type="match status" value="1"/>
</dbReference>
<name>A0ABM0M696_SACKO</name>
<proteinExistence type="inferred from homology"/>
<dbReference type="Gene3D" id="2.70.170.10">
    <property type="entry name" value="Neurotransmitter-gated ion-channel ligand-binding domain"/>
    <property type="match status" value="1"/>
</dbReference>
<evidence type="ECO:0000256" key="1">
    <source>
        <dbReference type="ARBA" id="ARBA00022448"/>
    </source>
</evidence>
<dbReference type="InterPro" id="IPR018000">
    <property type="entry name" value="Neurotransmitter_ion_chnl_CS"/>
</dbReference>
<keyword evidence="11" id="KW-0628">Postsynaptic cell membrane</keyword>
<evidence type="ECO:0000256" key="13">
    <source>
        <dbReference type="ARBA" id="ARBA00034104"/>
    </source>
</evidence>
<keyword evidence="8 14" id="KW-0472">Membrane</keyword>
<feature type="domain" description="Neurotransmitter-gated ion-channel transmembrane" evidence="17">
    <location>
        <begin position="273"/>
        <end position="357"/>
    </location>
</feature>
<feature type="transmembrane region" description="Helical" evidence="14">
    <location>
        <begin position="330"/>
        <end position="352"/>
    </location>
</feature>
<evidence type="ECO:0000256" key="2">
    <source>
        <dbReference type="ARBA" id="ARBA00022475"/>
    </source>
</evidence>
<dbReference type="InterPro" id="IPR005437">
    <property type="entry name" value="GABRG-1/4"/>
</dbReference>
<dbReference type="RefSeq" id="XP_006815537.1">
    <property type="nucleotide sequence ID" value="XM_006815474.1"/>
</dbReference>
<evidence type="ECO:0000256" key="14">
    <source>
        <dbReference type="RuleBase" id="RU000687"/>
    </source>
</evidence>
<evidence type="ECO:0000313" key="18">
    <source>
        <dbReference type="Proteomes" id="UP000694865"/>
    </source>
</evidence>
<feature type="transmembrane region" description="Helical" evidence="14">
    <location>
        <begin position="418"/>
        <end position="436"/>
    </location>
</feature>
<evidence type="ECO:0000313" key="19">
    <source>
        <dbReference type="RefSeq" id="XP_006815537.1"/>
    </source>
</evidence>
<keyword evidence="18" id="KW-1185">Reference proteome</keyword>
<evidence type="ECO:0000259" key="17">
    <source>
        <dbReference type="Pfam" id="PF02932"/>
    </source>
</evidence>
<dbReference type="InterPro" id="IPR006202">
    <property type="entry name" value="Neur_chan_lig-bd"/>
</dbReference>
<dbReference type="InterPro" id="IPR006028">
    <property type="entry name" value="GABAA/Glycine_rcpt"/>
</dbReference>
<keyword evidence="1 14" id="KW-0813">Transport</keyword>
<keyword evidence="5 14" id="KW-1133">Transmembrane helix</keyword>
<evidence type="ECO:0000256" key="11">
    <source>
        <dbReference type="ARBA" id="ARBA00023257"/>
    </source>
</evidence>
<evidence type="ECO:0000256" key="9">
    <source>
        <dbReference type="ARBA" id="ARBA00023157"/>
    </source>
</evidence>
<evidence type="ECO:0000256" key="6">
    <source>
        <dbReference type="ARBA" id="ARBA00023018"/>
    </source>
</evidence>
<evidence type="ECO:0000256" key="8">
    <source>
        <dbReference type="ARBA" id="ARBA00023136"/>
    </source>
</evidence>
<feature type="compositionally biased region" description="Basic and acidic residues" evidence="15">
    <location>
        <begin position="35"/>
        <end position="52"/>
    </location>
</feature>
<organism evidence="18 19">
    <name type="scientific">Saccoglossus kowalevskii</name>
    <name type="common">Acorn worm</name>
    <dbReference type="NCBI Taxonomy" id="10224"/>
    <lineage>
        <taxon>Eukaryota</taxon>
        <taxon>Metazoa</taxon>
        <taxon>Hemichordata</taxon>
        <taxon>Enteropneusta</taxon>
        <taxon>Harrimaniidae</taxon>
        <taxon>Saccoglossus</taxon>
    </lineage>
</organism>
<evidence type="ECO:0000256" key="4">
    <source>
        <dbReference type="ARBA" id="ARBA00022729"/>
    </source>
</evidence>
<keyword evidence="10" id="KW-0325">Glycoprotein</keyword>
<evidence type="ECO:0000256" key="10">
    <source>
        <dbReference type="ARBA" id="ARBA00023180"/>
    </source>
</evidence>
<dbReference type="PRINTS" id="PR00252">
    <property type="entry name" value="NRIONCHANNEL"/>
</dbReference>
<evidence type="ECO:0000256" key="3">
    <source>
        <dbReference type="ARBA" id="ARBA00022692"/>
    </source>
</evidence>
<dbReference type="Pfam" id="PF02932">
    <property type="entry name" value="Neur_chan_memb"/>
    <property type="match status" value="1"/>
</dbReference>
<reference evidence="19" key="1">
    <citation type="submission" date="2025-08" db="UniProtKB">
        <authorList>
            <consortium name="RefSeq"/>
        </authorList>
    </citation>
    <scope>IDENTIFICATION</scope>
    <source>
        <tissue evidence="19">Testes</tissue>
    </source>
</reference>
<protein>
    <submittedName>
        <fullName evidence="19">Glycine receptor subunit alpha-1-like</fullName>
    </submittedName>
</protein>
<sequence>NRCLYYDSVFGVSDSSVDYRRDADDHVTETGTLYEGKKESKNEMDKDKDLHSKHNATTTSDFLKKLLETYDRRMRPHFDGPPTEVTVDIYFSRIDSVGERTMDFGATAYIRQQWNDPRLKYDAGSQHIPPSSDLIDKIWVPDLYFPNEKAAHFHDQTVDNIMLRFSPEGNILYSMRLSLTLVCQMRFDMFPMDSQLCGMQLETYGYTETDLLLLWRQKEPIQLPENLYLSQFTITDNQTVRCDKTYYTGTFSCIEATIKFNRALGYYWLSAFIPSILLVILSWVSFWINPQAAPARVSLGTTIVLTVTTQAIGVHASIPKVSYATAMDVWMLACLMFVVASLLQYAVVNFVLTHKVDNAKNDLKQMTPVTPIVGFKNDATYNEVNVSFLDYTRRRDMESQKRRCKTSGNHIAVTIDKFSRVMFPMAFILFNIVYWSCTKT</sequence>
<dbReference type="Pfam" id="PF02931">
    <property type="entry name" value="Neur_chan_LBD"/>
    <property type="match status" value="1"/>
</dbReference>
<dbReference type="PRINTS" id="PR00253">
    <property type="entry name" value="GABAARECEPTR"/>
</dbReference>
<dbReference type="InterPro" id="IPR036734">
    <property type="entry name" value="Neur_chan_lig-bd_sf"/>
</dbReference>
<keyword evidence="6" id="KW-0770">Synapse</keyword>
<feature type="region of interest" description="Disordered" evidence="15">
    <location>
        <begin position="30"/>
        <end position="53"/>
    </location>
</feature>
<dbReference type="NCBIfam" id="TIGR00860">
    <property type="entry name" value="LIC"/>
    <property type="match status" value="1"/>
</dbReference>
<dbReference type="GeneID" id="102807173"/>
<evidence type="ECO:0000256" key="7">
    <source>
        <dbReference type="ARBA" id="ARBA00023065"/>
    </source>
</evidence>
<accession>A0ABM0M696</accession>
<feature type="transmembrane region" description="Helical" evidence="14">
    <location>
        <begin position="266"/>
        <end position="287"/>
    </location>
</feature>
<dbReference type="PRINTS" id="PR01620">
    <property type="entry name" value="GABAARGAMMA"/>
</dbReference>